<dbReference type="RefSeq" id="WP_090848534.1">
    <property type="nucleotide sequence ID" value="NZ_FNXG01000005.1"/>
</dbReference>
<gene>
    <name evidence="6" type="ORF">SAMN04488075_2609</name>
</gene>
<dbReference type="PANTHER" id="PTHR31851">
    <property type="entry name" value="FE(2+)/MN(2+) TRANSPORTER PCL1"/>
    <property type="match status" value="1"/>
</dbReference>
<keyword evidence="4 5" id="KW-0472">Membrane</keyword>
<evidence type="ECO:0000313" key="6">
    <source>
        <dbReference type="EMBL" id="SEI07225.1"/>
    </source>
</evidence>
<keyword evidence="3 5" id="KW-1133">Transmembrane helix</keyword>
<organism evidence="6 7">
    <name type="scientific">Paracoccus alkenifer</name>
    <dbReference type="NCBI Taxonomy" id="65735"/>
    <lineage>
        <taxon>Bacteria</taxon>
        <taxon>Pseudomonadati</taxon>
        <taxon>Pseudomonadota</taxon>
        <taxon>Alphaproteobacteria</taxon>
        <taxon>Rhodobacterales</taxon>
        <taxon>Paracoccaceae</taxon>
        <taxon>Paracoccus</taxon>
    </lineage>
</organism>
<feature type="transmembrane region" description="Helical" evidence="5">
    <location>
        <begin position="154"/>
        <end position="175"/>
    </location>
</feature>
<dbReference type="GO" id="GO:0012505">
    <property type="term" value="C:endomembrane system"/>
    <property type="evidence" value="ECO:0007669"/>
    <property type="project" value="UniProtKB-SubCell"/>
</dbReference>
<dbReference type="Pfam" id="PF01988">
    <property type="entry name" value="VIT1"/>
    <property type="match status" value="1"/>
</dbReference>
<evidence type="ECO:0000313" key="7">
    <source>
        <dbReference type="Proteomes" id="UP000199125"/>
    </source>
</evidence>
<keyword evidence="2 5" id="KW-0812">Transmembrane</keyword>
<comment type="subcellular location">
    <subcellularLocation>
        <location evidence="1">Endomembrane system</location>
        <topology evidence="1">Multi-pass membrane protein</topology>
    </subcellularLocation>
</comment>
<dbReference type="Proteomes" id="UP000199125">
    <property type="component" value="Unassembled WGS sequence"/>
</dbReference>
<reference evidence="7" key="1">
    <citation type="submission" date="2016-10" db="EMBL/GenBank/DDBJ databases">
        <authorList>
            <person name="Varghese N."/>
            <person name="Submissions S."/>
        </authorList>
    </citation>
    <scope>NUCLEOTIDE SEQUENCE [LARGE SCALE GENOMIC DNA]</scope>
    <source>
        <strain evidence="7">DSM 11593</strain>
    </source>
</reference>
<dbReference type="InterPro" id="IPR008217">
    <property type="entry name" value="Ccc1_fam"/>
</dbReference>
<accession>A0A1H6MYI4</accession>
<dbReference type="GO" id="GO:0005384">
    <property type="term" value="F:manganese ion transmembrane transporter activity"/>
    <property type="evidence" value="ECO:0007669"/>
    <property type="project" value="InterPro"/>
</dbReference>
<dbReference type="GO" id="GO:0030026">
    <property type="term" value="P:intracellular manganese ion homeostasis"/>
    <property type="evidence" value="ECO:0007669"/>
    <property type="project" value="InterPro"/>
</dbReference>
<dbReference type="EMBL" id="FNXG01000005">
    <property type="protein sequence ID" value="SEI07225.1"/>
    <property type="molecule type" value="Genomic_DNA"/>
</dbReference>
<evidence type="ECO:0000256" key="2">
    <source>
        <dbReference type="ARBA" id="ARBA00022692"/>
    </source>
</evidence>
<evidence type="ECO:0000256" key="3">
    <source>
        <dbReference type="ARBA" id="ARBA00022989"/>
    </source>
</evidence>
<proteinExistence type="predicted"/>
<sequence>MTRNTHPNAHPDDPHYINRSNWLRAAVLGANDGIVSMSSLILGVAAAGTGPQAVALAGVAGLTAGALSMAAGEYVSVSSQADIEAADIHRERQALHHEPEIELEELVQIYIGRGLAPDTARLVAVELTEHDALGAHLRDELGLTDELSANPMQAALASGVTFTVAGGIPVLASVLAPASVMVSVVLVVTLLALAALGALGARAGGAPVLPAVGRVLVWGVLAMAVTAAIGHVFGAVI</sequence>
<evidence type="ECO:0000256" key="5">
    <source>
        <dbReference type="SAM" id="Phobius"/>
    </source>
</evidence>
<keyword evidence="7" id="KW-1185">Reference proteome</keyword>
<protein>
    <submittedName>
        <fullName evidence="6">Predicted Fe2+/Mn2+ transporter, VIT1/CCC1 family</fullName>
    </submittedName>
</protein>
<evidence type="ECO:0000256" key="1">
    <source>
        <dbReference type="ARBA" id="ARBA00004127"/>
    </source>
</evidence>
<dbReference type="OrthoDB" id="9789677at2"/>
<dbReference type="CDD" id="cd02432">
    <property type="entry name" value="Nodulin-21_like_1"/>
    <property type="match status" value="1"/>
</dbReference>
<dbReference type="AlphaFoldDB" id="A0A1H6MYI4"/>
<evidence type="ECO:0000256" key="4">
    <source>
        <dbReference type="ARBA" id="ARBA00023136"/>
    </source>
</evidence>
<feature type="transmembrane region" description="Helical" evidence="5">
    <location>
        <begin position="181"/>
        <end position="203"/>
    </location>
</feature>
<dbReference type="STRING" id="65735.SAMN04488075_2609"/>
<name>A0A1H6MYI4_9RHOB</name>
<feature type="transmembrane region" description="Helical" evidence="5">
    <location>
        <begin position="215"/>
        <end position="236"/>
    </location>
</feature>